<feature type="region of interest" description="Disordered" evidence="1">
    <location>
        <begin position="1"/>
        <end position="33"/>
    </location>
</feature>
<dbReference type="AlphaFoldDB" id="A0A811ZED6"/>
<dbReference type="InterPro" id="IPR011992">
    <property type="entry name" value="EF-hand-dom_pair"/>
</dbReference>
<proteinExistence type="predicted"/>
<comment type="caution">
    <text evidence="2">The sequence shown here is derived from an EMBL/GenBank/DDBJ whole genome shotgun (WGS) entry which is preliminary data.</text>
</comment>
<sequence>MWSAPGCLSSRCQTEEPGGSFSHPGNMGLDENIVHDQEGGDVSARPAALLFKMLDYDGDNLWDGLDLSIAITQEDKNNNEYIDHVEFAKSLQVTLFGHLVICKCHPL</sequence>
<evidence type="ECO:0000256" key="1">
    <source>
        <dbReference type="SAM" id="MobiDB-lite"/>
    </source>
</evidence>
<keyword evidence="3" id="KW-1185">Reference proteome</keyword>
<organism evidence="2 3">
    <name type="scientific">Nyctereutes procyonoides</name>
    <name type="common">Raccoon dog</name>
    <name type="synonym">Canis procyonoides</name>
    <dbReference type="NCBI Taxonomy" id="34880"/>
    <lineage>
        <taxon>Eukaryota</taxon>
        <taxon>Metazoa</taxon>
        <taxon>Chordata</taxon>
        <taxon>Craniata</taxon>
        <taxon>Vertebrata</taxon>
        <taxon>Euteleostomi</taxon>
        <taxon>Mammalia</taxon>
        <taxon>Eutheria</taxon>
        <taxon>Laurasiatheria</taxon>
        <taxon>Carnivora</taxon>
        <taxon>Caniformia</taxon>
        <taxon>Canidae</taxon>
        <taxon>Nyctereutes</taxon>
    </lineage>
</organism>
<dbReference type="SUPFAM" id="SSF47473">
    <property type="entry name" value="EF-hand"/>
    <property type="match status" value="1"/>
</dbReference>
<evidence type="ECO:0000313" key="2">
    <source>
        <dbReference type="EMBL" id="CAD7687151.1"/>
    </source>
</evidence>
<dbReference type="EMBL" id="CAJHUB010000763">
    <property type="protein sequence ID" value="CAD7687151.1"/>
    <property type="molecule type" value="Genomic_DNA"/>
</dbReference>
<dbReference type="Proteomes" id="UP000645828">
    <property type="component" value="Unassembled WGS sequence"/>
</dbReference>
<protein>
    <submittedName>
        <fullName evidence="2">(raccoon dog) hypothetical protein</fullName>
    </submittedName>
</protein>
<name>A0A811ZED6_NYCPR</name>
<gene>
    <name evidence="2" type="ORF">NYPRO_LOCUS19944</name>
</gene>
<evidence type="ECO:0000313" key="3">
    <source>
        <dbReference type="Proteomes" id="UP000645828"/>
    </source>
</evidence>
<accession>A0A811ZED6</accession>
<reference evidence="2" key="1">
    <citation type="submission" date="2020-12" db="EMBL/GenBank/DDBJ databases">
        <authorList>
            <consortium name="Molecular Ecology Group"/>
        </authorList>
    </citation>
    <scope>NUCLEOTIDE SEQUENCE</scope>
    <source>
        <strain evidence="2">TBG_1078</strain>
    </source>
</reference>